<dbReference type="STRING" id="521045.Kole_1844"/>
<reference evidence="10 11" key="1">
    <citation type="submission" date="2009-06" db="EMBL/GenBank/DDBJ databases">
        <title>Complete sequence of Thermotogales bacterium TBF 19.5.1.</title>
        <authorList>
            <consortium name="US DOE Joint Genome Institute"/>
            <person name="Lucas S."/>
            <person name="Copeland A."/>
            <person name="Lapidus A."/>
            <person name="Glavina del Rio T."/>
            <person name="Tice H."/>
            <person name="Bruce D."/>
            <person name="Goodwin L."/>
            <person name="Pitluck S."/>
            <person name="Chertkov O."/>
            <person name="Brettin T."/>
            <person name="Detter J.C."/>
            <person name="Han C."/>
            <person name="Schmutz J."/>
            <person name="Larimer F."/>
            <person name="Land M."/>
            <person name="Hauser L."/>
            <person name="Kyrpides N."/>
            <person name="Ovchinnikova G."/>
            <person name="Noll K."/>
        </authorList>
    </citation>
    <scope>NUCLEOTIDE SEQUENCE [LARGE SCALE GENOMIC DNA]</scope>
    <source>
        <strain evidence="11">ATCC BAA-1733 / DSM 21960 / TBF 19.5.1</strain>
    </source>
</reference>
<evidence type="ECO:0000313" key="10">
    <source>
        <dbReference type="EMBL" id="ACR80526.1"/>
    </source>
</evidence>
<comment type="function">
    <text evidence="9">Essential subunit of the Sec protein translocation channel SecYEG. Clamps together the 2 halves of SecY. May contact the channel plug during translocation.</text>
</comment>
<comment type="subcellular location">
    <subcellularLocation>
        <location evidence="9">Cell inner membrane</location>
        <topology evidence="9">Single-pass membrane protein</topology>
    </subcellularLocation>
    <subcellularLocation>
        <location evidence="1">Membrane</location>
    </subcellularLocation>
</comment>
<dbReference type="RefSeq" id="WP_015869169.1">
    <property type="nucleotide sequence ID" value="NC_012785.1"/>
</dbReference>
<dbReference type="GO" id="GO:0006605">
    <property type="term" value="P:protein targeting"/>
    <property type="evidence" value="ECO:0007669"/>
    <property type="project" value="UniProtKB-UniRule"/>
</dbReference>
<dbReference type="HOGENOM" id="CLU_113663_8_0_0"/>
<dbReference type="Pfam" id="PF00584">
    <property type="entry name" value="SecE"/>
    <property type="match status" value="1"/>
</dbReference>
<dbReference type="KEGG" id="kol:Kole_1844"/>
<dbReference type="InterPro" id="IPR001901">
    <property type="entry name" value="Translocase_SecE/Sec61-g"/>
</dbReference>
<dbReference type="eggNOG" id="COG0690">
    <property type="taxonomic scope" value="Bacteria"/>
</dbReference>
<evidence type="ECO:0000256" key="8">
    <source>
        <dbReference type="ARBA" id="ARBA00023136"/>
    </source>
</evidence>
<keyword evidence="8 9" id="KW-0472">Membrane</keyword>
<keyword evidence="4 9" id="KW-0812">Transmembrane</keyword>
<gene>
    <name evidence="9" type="primary">secE</name>
    <name evidence="10" type="ordered locus">Kole_1844</name>
</gene>
<evidence type="ECO:0000256" key="6">
    <source>
        <dbReference type="ARBA" id="ARBA00022989"/>
    </source>
</evidence>
<evidence type="ECO:0000256" key="9">
    <source>
        <dbReference type="HAMAP-Rule" id="MF_00422"/>
    </source>
</evidence>
<keyword evidence="11" id="KW-1185">Reference proteome</keyword>
<dbReference type="GO" id="GO:0065002">
    <property type="term" value="P:intracellular protein transmembrane transport"/>
    <property type="evidence" value="ECO:0007669"/>
    <property type="project" value="UniProtKB-UniRule"/>
</dbReference>
<keyword evidence="9" id="KW-0997">Cell inner membrane</keyword>
<dbReference type="Proteomes" id="UP000002382">
    <property type="component" value="Chromosome"/>
</dbReference>
<keyword evidence="6 9" id="KW-1133">Transmembrane helix</keyword>
<name>C5CGE5_KOSOT</name>
<organism evidence="10 11">
    <name type="scientific">Kosmotoga olearia (strain ATCC BAA-1733 / DSM 21960 / TBF 19.5.1)</name>
    <dbReference type="NCBI Taxonomy" id="521045"/>
    <lineage>
        <taxon>Bacteria</taxon>
        <taxon>Thermotogati</taxon>
        <taxon>Thermotogota</taxon>
        <taxon>Thermotogae</taxon>
        <taxon>Kosmotogales</taxon>
        <taxon>Kosmotogaceae</taxon>
        <taxon>Kosmotoga</taxon>
    </lineage>
</organism>
<proteinExistence type="inferred from homology"/>
<keyword evidence="7 9" id="KW-0811">Translocation</keyword>
<feature type="transmembrane region" description="Helical" evidence="9">
    <location>
        <begin position="28"/>
        <end position="53"/>
    </location>
</feature>
<accession>C5CGE5</accession>
<dbReference type="PANTHER" id="PTHR33910:SF1">
    <property type="entry name" value="PROTEIN TRANSLOCASE SUBUNIT SECE"/>
    <property type="match status" value="1"/>
</dbReference>
<dbReference type="EMBL" id="CP001634">
    <property type="protein sequence ID" value="ACR80526.1"/>
    <property type="molecule type" value="Genomic_DNA"/>
</dbReference>
<dbReference type="HAMAP" id="MF_00422">
    <property type="entry name" value="SecE"/>
    <property type="match status" value="1"/>
</dbReference>
<comment type="subunit">
    <text evidence="9">Component of the Sec protein translocase complex. Heterotrimer consisting of SecY, SecE and SecG subunits. The heterotrimers can form oligomers, although 1 heterotrimer is thought to be able to translocate proteins. Interacts with the ribosome. Interacts with SecDF, and other proteins may be involved. Interacts with SecA.</text>
</comment>
<reference evidence="10 11" key="2">
    <citation type="journal article" date="2011" name="J. Bacteriol.">
        <title>Genome Sequence of Kosmotoga olearia Strain TBF 19.5.1, a Thermophilic Bacterium with a Wide Growth Temperature Range, Isolated from the Troll B Oil Platform in the North Sea.</title>
        <authorList>
            <person name="Swithers K.S."/>
            <person name="Dipippo J.L."/>
            <person name="Bruce D.C."/>
            <person name="Detter C."/>
            <person name="Tapia R."/>
            <person name="Han S."/>
            <person name="Goodwin L.A."/>
            <person name="Han J."/>
            <person name="Woyke T."/>
            <person name="Pitluck S."/>
            <person name="Pennacchio L."/>
            <person name="Nolan M."/>
            <person name="Mikhailova N."/>
            <person name="Land M.L."/>
            <person name="Nesbo C.L."/>
            <person name="Gogarten J.P."/>
            <person name="Noll K.M."/>
        </authorList>
    </citation>
    <scope>NUCLEOTIDE SEQUENCE [LARGE SCALE GENOMIC DNA]</scope>
    <source>
        <strain evidence="11">ATCC BAA-1733 / DSM 21960 / TBF 19.5.1</strain>
    </source>
</reference>
<protein>
    <recommendedName>
        <fullName evidence="9">Protein translocase subunit SecE</fullName>
    </recommendedName>
</protein>
<dbReference type="GO" id="GO:0043952">
    <property type="term" value="P:protein transport by the Sec complex"/>
    <property type="evidence" value="ECO:0007669"/>
    <property type="project" value="UniProtKB-UniRule"/>
</dbReference>
<evidence type="ECO:0000256" key="1">
    <source>
        <dbReference type="ARBA" id="ARBA00004370"/>
    </source>
</evidence>
<keyword evidence="5 9" id="KW-0653">Protein transport</keyword>
<evidence type="ECO:0000256" key="2">
    <source>
        <dbReference type="ARBA" id="ARBA00022448"/>
    </source>
</evidence>
<dbReference type="PANTHER" id="PTHR33910">
    <property type="entry name" value="PROTEIN TRANSLOCASE SUBUNIT SECE"/>
    <property type="match status" value="1"/>
</dbReference>
<dbReference type="Gene3D" id="1.20.5.1030">
    <property type="entry name" value="Preprotein translocase secy subunit"/>
    <property type="match status" value="1"/>
</dbReference>
<evidence type="ECO:0000256" key="4">
    <source>
        <dbReference type="ARBA" id="ARBA00022692"/>
    </source>
</evidence>
<comment type="similarity">
    <text evidence="9">Belongs to the SecE/SEC61-gamma family.</text>
</comment>
<evidence type="ECO:0000256" key="3">
    <source>
        <dbReference type="ARBA" id="ARBA00022475"/>
    </source>
</evidence>
<keyword evidence="2 9" id="KW-0813">Transport</keyword>
<dbReference type="InterPro" id="IPR005807">
    <property type="entry name" value="SecE_bac"/>
</dbReference>
<evidence type="ECO:0000313" key="11">
    <source>
        <dbReference type="Proteomes" id="UP000002382"/>
    </source>
</evidence>
<evidence type="ECO:0000256" key="7">
    <source>
        <dbReference type="ARBA" id="ARBA00023010"/>
    </source>
</evidence>
<dbReference type="OrthoDB" id="9813233at2"/>
<dbReference type="GO" id="GO:0005886">
    <property type="term" value="C:plasma membrane"/>
    <property type="evidence" value="ECO:0007669"/>
    <property type="project" value="UniProtKB-SubCell"/>
</dbReference>
<dbReference type="InterPro" id="IPR038379">
    <property type="entry name" value="SecE_sf"/>
</dbReference>
<dbReference type="GO" id="GO:0008320">
    <property type="term" value="F:protein transmembrane transporter activity"/>
    <property type="evidence" value="ECO:0007669"/>
    <property type="project" value="UniProtKB-UniRule"/>
</dbReference>
<sequence length="68" mass="7670">MAQKSFWRFITEVRQETKKVTWPNRKQLLSTTGAVMVVLLVCGIFLGLLDIIFTNVIGDLLKFLTGGL</sequence>
<dbReference type="AlphaFoldDB" id="C5CGE5"/>
<keyword evidence="3 9" id="KW-1003">Cell membrane</keyword>
<dbReference type="NCBIfam" id="TIGR00964">
    <property type="entry name" value="secE_bact"/>
    <property type="match status" value="1"/>
</dbReference>
<dbReference type="GO" id="GO:0009306">
    <property type="term" value="P:protein secretion"/>
    <property type="evidence" value="ECO:0007669"/>
    <property type="project" value="UniProtKB-UniRule"/>
</dbReference>
<evidence type="ECO:0000256" key="5">
    <source>
        <dbReference type="ARBA" id="ARBA00022927"/>
    </source>
</evidence>